<dbReference type="InterPro" id="IPR050650">
    <property type="entry name" value="Type-II_Cytokine-TF_Rcpt"/>
</dbReference>
<dbReference type="InterPro" id="IPR003961">
    <property type="entry name" value="FN3_dom"/>
</dbReference>
<evidence type="ECO:0000313" key="2">
    <source>
        <dbReference type="Ensembl" id="ENSAMXP00000038375.1"/>
    </source>
</evidence>
<reference evidence="2" key="3">
    <citation type="submission" date="2025-08" db="UniProtKB">
        <authorList>
            <consortium name="Ensembl"/>
        </authorList>
    </citation>
    <scope>IDENTIFICATION</scope>
</reference>
<dbReference type="AlphaFoldDB" id="A0A3B1J930"/>
<dbReference type="GO" id="GO:0005886">
    <property type="term" value="C:plasma membrane"/>
    <property type="evidence" value="ECO:0007669"/>
    <property type="project" value="TreeGrafter"/>
</dbReference>
<feature type="domain" description="Fibronectin type-III" evidence="1">
    <location>
        <begin position="9"/>
        <end position="105"/>
    </location>
</feature>
<dbReference type="Bgee" id="ENSAMXG00000039932">
    <property type="expression patterns" value="Expressed in intestine and 14 other cell types or tissues"/>
</dbReference>
<evidence type="ECO:0000313" key="3">
    <source>
        <dbReference type="Proteomes" id="UP000018467"/>
    </source>
</evidence>
<dbReference type="PANTHER" id="PTHR20859">
    <property type="entry name" value="INTERFERON/INTERLEUKIN RECEPTOR"/>
    <property type="match status" value="1"/>
</dbReference>
<dbReference type="SUPFAM" id="SSF49265">
    <property type="entry name" value="Fibronectin type III"/>
    <property type="match status" value="1"/>
</dbReference>
<dbReference type="Ensembl" id="ENSAMXT00000056306.1">
    <property type="protein sequence ID" value="ENSAMXP00000038375.1"/>
    <property type="gene ID" value="ENSAMXG00000039932.1"/>
</dbReference>
<dbReference type="GO" id="GO:0004904">
    <property type="term" value="F:interferon receptor activity"/>
    <property type="evidence" value="ECO:0007669"/>
    <property type="project" value="TreeGrafter"/>
</dbReference>
<accession>A0A3B1J930</accession>
<keyword evidence="3" id="KW-1185">Reference proteome</keyword>
<dbReference type="Pfam" id="PF01108">
    <property type="entry name" value="Tissue_fac"/>
    <property type="match status" value="1"/>
</dbReference>
<proteinExistence type="predicted"/>
<dbReference type="GeneTree" id="ENSGT00940000158406"/>
<sequence length="135" mass="15530">MSVPFSLVITQLCMANLPRPRNVRPQTLNTDYILKWDWDQTASSESSTTFTAQSLVKNAKRKNDWKTVCECTSEHHCDFTGAELYYLGMWLLRVRAQNESHVSSWVQIEFCPDRDGELPQTTPIFGDVSIDLRTL</sequence>
<dbReference type="Proteomes" id="UP000018467">
    <property type="component" value="Unassembled WGS sequence"/>
</dbReference>
<organism evidence="2 3">
    <name type="scientific">Astyanax mexicanus</name>
    <name type="common">Blind cave fish</name>
    <name type="synonym">Astyanax fasciatus mexicanus</name>
    <dbReference type="NCBI Taxonomy" id="7994"/>
    <lineage>
        <taxon>Eukaryota</taxon>
        <taxon>Metazoa</taxon>
        <taxon>Chordata</taxon>
        <taxon>Craniata</taxon>
        <taxon>Vertebrata</taxon>
        <taxon>Euteleostomi</taxon>
        <taxon>Actinopterygii</taxon>
        <taxon>Neopterygii</taxon>
        <taxon>Teleostei</taxon>
        <taxon>Ostariophysi</taxon>
        <taxon>Characiformes</taxon>
        <taxon>Characoidei</taxon>
        <taxon>Acestrorhamphidae</taxon>
        <taxon>Acestrorhamphinae</taxon>
        <taxon>Astyanax</taxon>
    </lineage>
</organism>
<reference evidence="2" key="4">
    <citation type="submission" date="2025-09" db="UniProtKB">
        <authorList>
            <consortium name="Ensembl"/>
        </authorList>
    </citation>
    <scope>IDENTIFICATION</scope>
</reference>
<dbReference type="InterPro" id="IPR036116">
    <property type="entry name" value="FN3_sf"/>
</dbReference>
<dbReference type="PANTHER" id="PTHR20859:SF85">
    <property type="entry name" value="INTERFERON ALPHA_BETA RECEPTOR 1 ISOFORM X1"/>
    <property type="match status" value="1"/>
</dbReference>
<reference evidence="3" key="2">
    <citation type="journal article" date="2014" name="Nat. Commun.">
        <title>The cavefish genome reveals candidate genes for eye loss.</title>
        <authorList>
            <person name="McGaugh S.E."/>
            <person name="Gross J.B."/>
            <person name="Aken B."/>
            <person name="Blin M."/>
            <person name="Borowsky R."/>
            <person name="Chalopin D."/>
            <person name="Hinaux H."/>
            <person name="Jeffery W.R."/>
            <person name="Keene A."/>
            <person name="Ma L."/>
            <person name="Minx P."/>
            <person name="Murphy D."/>
            <person name="O'Quin K.E."/>
            <person name="Retaux S."/>
            <person name="Rohner N."/>
            <person name="Searle S.M."/>
            <person name="Stahl B.A."/>
            <person name="Tabin C."/>
            <person name="Volff J.N."/>
            <person name="Yoshizawa M."/>
            <person name="Warren W.C."/>
        </authorList>
    </citation>
    <scope>NUCLEOTIDE SEQUENCE [LARGE SCALE GENOMIC DNA]</scope>
    <source>
        <strain evidence="3">female</strain>
    </source>
</reference>
<reference evidence="3" key="1">
    <citation type="submission" date="2013-03" db="EMBL/GenBank/DDBJ databases">
        <authorList>
            <person name="Jeffery W."/>
            <person name="Warren W."/>
            <person name="Wilson R.K."/>
        </authorList>
    </citation>
    <scope>NUCLEOTIDE SEQUENCE</scope>
    <source>
        <strain evidence="3">female</strain>
    </source>
</reference>
<dbReference type="Gene3D" id="2.60.40.10">
    <property type="entry name" value="Immunoglobulins"/>
    <property type="match status" value="1"/>
</dbReference>
<name>A0A3B1J930_ASTMX</name>
<protein>
    <submittedName>
        <fullName evidence="2">Interleukin 10 receptor, beta</fullName>
    </submittedName>
</protein>
<evidence type="ECO:0000259" key="1">
    <source>
        <dbReference type="Pfam" id="PF01108"/>
    </source>
</evidence>
<dbReference type="InterPro" id="IPR013783">
    <property type="entry name" value="Ig-like_fold"/>
</dbReference>